<gene>
    <name evidence="1" type="ORF">PG993_000242</name>
</gene>
<sequence length="63" mass="6869">MGTTYSQTVTALGTTGFEMNRLPYLSTMQHPTMRIDACTAHRNACLPCLVAEQKVEQSGIVHG</sequence>
<evidence type="ECO:0000313" key="2">
    <source>
        <dbReference type="Proteomes" id="UP001444661"/>
    </source>
</evidence>
<reference evidence="1 2" key="1">
    <citation type="submission" date="2023-01" db="EMBL/GenBank/DDBJ databases">
        <title>Analysis of 21 Apiospora genomes using comparative genomics revels a genus with tremendous synthesis potential of carbohydrate active enzymes and secondary metabolites.</title>
        <authorList>
            <person name="Sorensen T."/>
        </authorList>
    </citation>
    <scope>NUCLEOTIDE SEQUENCE [LARGE SCALE GENOMIC DNA]</scope>
    <source>
        <strain evidence="1 2">CBS 33761</strain>
    </source>
</reference>
<proteinExistence type="predicted"/>
<keyword evidence="2" id="KW-1185">Reference proteome</keyword>
<organism evidence="1 2">
    <name type="scientific">Apiospora rasikravindrae</name>
    <dbReference type="NCBI Taxonomy" id="990691"/>
    <lineage>
        <taxon>Eukaryota</taxon>
        <taxon>Fungi</taxon>
        <taxon>Dikarya</taxon>
        <taxon>Ascomycota</taxon>
        <taxon>Pezizomycotina</taxon>
        <taxon>Sordariomycetes</taxon>
        <taxon>Xylariomycetidae</taxon>
        <taxon>Amphisphaeriales</taxon>
        <taxon>Apiosporaceae</taxon>
        <taxon>Apiospora</taxon>
    </lineage>
</organism>
<accession>A0ABR1U817</accession>
<dbReference type="Proteomes" id="UP001444661">
    <property type="component" value="Unassembled WGS sequence"/>
</dbReference>
<protein>
    <submittedName>
        <fullName evidence="1">Uncharacterized protein</fullName>
    </submittedName>
</protein>
<dbReference type="EMBL" id="JAQQWK010000001">
    <property type="protein sequence ID" value="KAK8055015.1"/>
    <property type="molecule type" value="Genomic_DNA"/>
</dbReference>
<evidence type="ECO:0000313" key="1">
    <source>
        <dbReference type="EMBL" id="KAK8055015.1"/>
    </source>
</evidence>
<comment type="caution">
    <text evidence="1">The sequence shown here is derived from an EMBL/GenBank/DDBJ whole genome shotgun (WGS) entry which is preliminary data.</text>
</comment>
<name>A0ABR1U817_9PEZI</name>